<evidence type="ECO:0000313" key="3">
    <source>
        <dbReference type="Proteomes" id="UP000055048"/>
    </source>
</evidence>
<evidence type="ECO:0000313" key="2">
    <source>
        <dbReference type="EMBL" id="KRX49276.1"/>
    </source>
</evidence>
<accession>A0A0V0UD15</accession>
<feature type="region of interest" description="Disordered" evidence="1">
    <location>
        <begin position="1"/>
        <end position="65"/>
    </location>
</feature>
<dbReference type="Proteomes" id="UP000055048">
    <property type="component" value="Unassembled WGS sequence"/>
</dbReference>
<keyword evidence="3" id="KW-1185">Reference proteome</keyword>
<protein>
    <submittedName>
        <fullName evidence="2">Uncharacterized protein</fullName>
    </submittedName>
</protein>
<reference evidence="2 3" key="1">
    <citation type="submission" date="2015-01" db="EMBL/GenBank/DDBJ databases">
        <title>Evolution of Trichinella species and genotypes.</title>
        <authorList>
            <person name="Korhonen P.K."/>
            <person name="Edoardo P."/>
            <person name="Giuseppe L.R."/>
            <person name="Gasser R.B."/>
        </authorList>
    </citation>
    <scope>NUCLEOTIDE SEQUENCE [LARGE SCALE GENOMIC DNA]</scope>
    <source>
        <strain evidence="2">ISS417</strain>
    </source>
</reference>
<dbReference type="AlphaFoldDB" id="A0A0V0UD15"/>
<comment type="caution">
    <text evidence="2">The sequence shown here is derived from an EMBL/GenBank/DDBJ whole genome shotgun (WGS) entry which is preliminary data.</text>
</comment>
<sequence length="65" mass="6821">MPNRTSASFPVGPLTPPTSKARGHIQPPAPQFFRSTWPPFESSSSSSSSSSNNSSSSSSSSSRTF</sequence>
<proteinExistence type="predicted"/>
<feature type="compositionally biased region" description="Low complexity" evidence="1">
    <location>
        <begin position="42"/>
        <end position="65"/>
    </location>
</feature>
<organism evidence="2 3">
    <name type="scientific">Trichinella murrelli</name>
    <dbReference type="NCBI Taxonomy" id="144512"/>
    <lineage>
        <taxon>Eukaryota</taxon>
        <taxon>Metazoa</taxon>
        <taxon>Ecdysozoa</taxon>
        <taxon>Nematoda</taxon>
        <taxon>Enoplea</taxon>
        <taxon>Dorylaimia</taxon>
        <taxon>Trichinellida</taxon>
        <taxon>Trichinellidae</taxon>
        <taxon>Trichinella</taxon>
    </lineage>
</organism>
<dbReference type="EMBL" id="JYDJ01000018">
    <property type="protein sequence ID" value="KRX49276.1"/>
    <property type="molecule type" value="Genomic_DNA"/>
</dbReference>
<name>A0A0V0UD15_9BILA</name>
<evidence type="ECO:0000256" key="1">
    <source>
        <dbReference type="SAM" id="MobiDB-lite"/>
    </source>
</evidence>
<gene>
    <name evidence="2" type="ORF">T05_947</name>
</gene>